<dbReference type="EMBL" id="CACVKT020007820">
    <property type="protein sequence ID" value="CAC5411079.1"/>
    <property type="molecule type" value="Genomic_DNA"/>
</dbReference>
<dbReference type="OrthoDB" id="272977at2759"/>
<dbReference type="InterPro" id="IPR048630">
    <property type="entry name" value="Sec8_M"/>
</dbReference>
<gene>
    <name evidence="9" type="ORF">MCOR_44208</name>
</gene>
<evidence type="ECO:0000256" key="2">
    <source>
        <dbReference type="ARBA" id="ARBA00022448"/>
    </source>
</evidence>
<accession>A0A6J8DSM1</accession>
<dbReference type="PANTHER" id="PTHR14146">
    <property type="entry name" value="EXOCYST COMPLEX COMPONENT 4"/>
    <property type="match status" value="1"/>
</dbReference>
<dbReference type="AlphaFoldDB" id="A0A6J8DSM1"/>
<keyword evidence="10" id="KW-1185">Reference proteome</keyword>
<organism evidence="9 10">
    <name type="scientific">Mytilus coruscus</name>
    <name type="common">Sea mussel</name>
    <dbReference type="NCBI Taxonomy" id="42192"/>
    <lineage>
        <taxon>Eukaryota</taxon>
        <taxon>Metazoa</taxon>
        <taxon>Spiralia</taxon>
        <taxon>Lophotrochozoa</taxon>
        <taxon>Mollusca</taxon>
        <taxon>Bivalvia</taxon>
        <taxon>Autobranchia</taxon>
        <taxon>Pteriomorphia</taxon>
        <taxon>Mytilida</taxon>
        <taxon>Mytiloidea</taxon>
        <taxon>Mytilidae</taxon>
        <taxon>Mytilinae</taxon>
        <taxon>Mytilus</taxon>
    </lineage>
</organism>
<reference evidence="9 10" key="1">
    <citation type="submission" date="2020-06" db="EMBL/GenBank/DDBJ databases">
        <authorList>
            <person name="Li R."/>
            <person name="Bekaert M."/>
        </authorList>
    </citation>
    <scope>NUCLEOTIDE SEQUENCE [LARGE SCALE GENOMIC DNA]</scope>
    <source>
        <strain evidence="10">wild</strain>
    </source>
</reference>
<dbReference type="GO" id="GO:0006904">
    <property type="term" value="P:vesicle docking involved in exocytosis"/>
    <property type="evidence" value="ECO:0007669"/>
    <property type="project" value="InterPro"/>
</dbReference>
<dbReference type="GO" id="GO:0006612">
    <property type="term" value="P:protein targeting to membrane"/>
    <property type="evidence" value="ECO:0007669"/>
    <property type="project" value="UniProtKB-UniRule"/>
</dbReference>
<dbReference type="GO" id="GO:0007268">
    <property type="term" value="P:chemical synaptic transmission"/>
    <property type="evidence" value="ECO:0007669"/>
    <property type="project" value="TreeGrafter"/>
</dbReference>
<keyword evidence="4 5" id="KW-0653">Protein transport</keyword>
<protein>
    <recommendedName>
        <fullName evidence="5">Exocyst complex component Sec8</fullName>
    </recommendedName>
</protein>
<comment type="similarity">
    <text evidence="1 5">Belongs to the SEC8 family.</text>
</comment>
<evidence type="ECO:0000256" key="1">
    <source>
        <dbReference type="ARBA" id="ARBA00010470"/>
    </source>
</evidence>
<name>A0A6J8DSM1_MYTCO</name>
<dbReference type="Pfam" id="PF20652">
    <property type="entry name" value="Sec8_C"/>
    <property type="match status" value="1"/>
</dbReference>
<evidence type="ECO:0000313" key="10">
    <source>
        <dbReference type="Proteomes" id="UP000507470"/>
    </source>
</evidence>
<evidence type="ECO:0000256" key="3">
    <source>
        <dbReference type="ARBA" id="ARBA00022483"/>
    </source>
</evidence>
<feature type="domain" description="Exocyst complex component Sec8 N-terminal" evidence="7">
    <location>
        <begin position="45"/>
        <end position="141"/>
    </location>
</feature>
<evidence type="ECO:0000313" key="9">
    <source>
        <dbReference type="EMBL" id="CAC5411079.1"/>
    </source>
</evidence>
<dbReference type="InterPro" id="IPR007191">
    <property type="entry name" value="Sec8_exocyst_N"/>
</dbReference>
<feature type="domain" description="Exocyst complex component Sec8 middle helical bundle" evidence="8">
    <location>
        <begin position="259"/>
        <end position="425"/>
    </location>
</feature>
<dbReference type="GO" id="GO:0006893">
    <property type="term" value="P:Golgi to plasma membrane transport"/>
    <property type="evidence" value="ECO:0007669"/>
    <property type="project" value="TreeGrafter"/>
</dbReference>
<evidence type="ECO:0000259" key="8">
    <source>
        <dbReference type="Pfam" id="PF20652"/>
    </source>
</evidence>
<evidence type="ECO:0000256" key="4">
    <source>
        <dbReference type="ARBA" id="ARBA00022927"/>
    </source>
</evidence>
<keyword evidence="3 5" id="KW-0268">Exocytosis</keyword>
<dbReference type="GO" id="GO:0000145">
    <property type="term" value="C:exocyst"/>
    <property type="evidence" value="ECO:0007669"/>
    <property type="project" value="UniProtKB-UniRule"/>
</dbReference>
<feature type="compositionally biased region" description="Polar residues" evidence="6">
    <location>
        <begin position="209"/>
        <end position="225"/>
    </location>
</feature>
<dbReference type="GO" id="GO:0032584">
    <property type="term" value="C:growth cone membrane"/>
    <property type="evidence" value="ECO:0007669"/>
    <property type="project" value="TreeGrafter"/>
</dbReference>
<dbReference type="PANTHER" id="PTHR14146:SF0">
    <property type="entry name" value="EXOCYST COMPLEX COMPONENT 4"/>
    <property type="match status" value="1"/>
</dbReference>
<evidence type="ECO:0000256" key="5">
    <source>
        <dbReference type="RuleBase" id="RU367079"/>
    </source>
</evidence>
<keyword evidence="2 5" id="KW-0813">Transport</keyword>
<proteinExistence type="inferred from homology"/>
<dbReference type="InterPro" id="IPR039682">
    <property type="entry name" value="Sec8/EXOC4"/>
</dbReference>
<dbReference type="GO" id="GO:0090522">
    <property type="term" value="P:vesicle tethering involved in exocytosis"/>
    <property type="evidence" value="ECO:0007669"/>
    <property type="project" value="UniProtKB-UniRule"/>
</dbReference>
<evidence type="ECO:0000259" key="7">
    <source>
        <dbReference type="Pfam" id="PF04048"/>
    </source>
</evidence>
<feature type="region of interest" description="Disordered" evidence="6">
    <location>
        <begin position="209"/>
        <end position="237"/>
    </location>
</feature>
<dbReference type="GO" id="GO:0045202">
    <property type="term" value="C:synapse"/>
    <property type="evidence" value="ECO:0007669"/>
    <property type="project" value="TreeGrafter"/>
</dbReference>
<evidence type="ECO:0000256" key="6">
    <source>
        <dbReference type="SAM" id="MobiDB-lite"/>
    </source>
</evidence>
<comment type="function">
    <text evidence="5">Component of the exocyst complex involved in the docking of exocytic vesicles with fusion sites on the plasma membrane.</text>
</comment>
<dbReference type="Pfam" id="PF04048">
    <property type="entry name" value="Sec8_N"/>
    <property type="match status" value="1"/>
</dbReference>
<dbReference type="GO" id="GO:0015031">
    <property type="term" value="P:protein transport"/>
    <property type="evidence" value="ECO:0007669"/>
    <property type="project" value="UniProtKB-KW"/>
</dbReference>
<sequence>MDETERITTSPSSKGRETSEFLMRIVRTLSHSADFEQREKEKARIDKAYKQSDKKLGELVTAHYEDLTKVTQDFSRMSKCINDSRERITKIREDLSSCKTLLHCKRDELRRLWIEGVEHKAMVALLDQVELIKEVPVKLDNFIISKHYLHATDLLVNAVAKLEKPLAGIDALRDLKAELIARNEQLHETLIEELNKQIYAAVPDQSASLKRSPSYRRGSNLTKQLSDPECKQTKPNTEMLKPPEMMELNKEIKEDLNGNPEENPAHFIAVLVEALFVLRKIPDSAEGIKSKIEPELSAIVARTSQQVVDSYAQPGESLSSQNQPRFLLELLENVFHQFRNVARMHKIVLRNLQRIIVSGVPVRNELLYDMNDVWSKIQAVLELVLREYLDVQTSSRQRAPTSFDEPSTDINSYFSKKKPTKSKKVLSDDLKVI</sequence>
<dbReference type="Proteomes" id="UP000507470">
    <property type="component" value="Unassembled WGS sequence"/>
</dbReference>